<organism evidence="11 12">
    <name type="scientific">Tortispora caseinolytica NRRL Y-17796</name>
    <dbReference type="NCBI Taxonomy" id="767744"/>
    <lineage>
        <taxon>Eukaryota</taxon>
        <taxon>Fungi</taxon>
        <taxon>Dikarya</taxon>
        <taxon>Ascomycota</taxon>
        <taxon>Saccharomycotina</taxon>
        <taxon>Trigonopsidomycetes</taxon>
        <taxon>Trigonopsidales</taxon>
        <taxon>Trigonopsidaceae</taxon>
        <taxon>Tortispora</taxon>
    </lineage>
</organism>
<proteinExistence type="inferred from homology"/>
<name>A0A1E4TGN2_9ASCO</name>
<feature type="region of interest" description="Disordered" evidence="8">
    <location>
        <begin position="1"/>
        <end position="26"/>
    </location>
</feature>
<sequence>MEKNQEVDLIPSSSASSRFVDSASKESLPYGGVDYFPDKPGRHELKRDLKARHVSMIAIGGAVGTGLIIGTGAALATAGPGSILIAYTFVGLIVYFVMCALGEMATYLPMSKGFAGYATRFVDPALGFAVGYTYLLKYLIVTPNQLTAGALVLQYWVSRETVNPGVWITVFLVIIVSINYLGVKFFGELEFWLSALKVVTMIGLILVLLVIALGGAPTHDRLGFRYYHNPGAFKDYSQSGLTIGGPTGQFFSFVMVLVTAVFAYLGTELVGVTVGEAENPRRNIPRAIKLTFYRILVFYVFSVLLLGMCVPYNDPLLLFATSSATTSANASPFVVAIINAKIPILPDIINGAILLFVLSAANSDLYIATRTLYGIAKDGNCFKIFTRTTKRGIPIYCLIVAALFCCLAYMNVASSSATVFKYFVNLVTIFGILTWISILYTHICFMKAVEAHGMSRKADLVYRAPFQPYASYIAMGFCILIALIKNIEVFFVTDTHPFNAAVFVTGYLGIPIYLIMIFGYKFVMKSKRVLPAEADMHSIKVDIDREEELFLAQQAEKAKHANPSFLEKLYHNAFGWIF</sequence>
<evidence type="ECO:0000256" key="2">
    <source>
        <dbReference type="ARBA" id="ARBA00006983"/>
    </source>
</evidence>
<evidence type="ECO:0000256" key="7">
    <source>
        <dbReference type="ARBA" id="ARBA00023136"/>
    </source>
</evidence>
<dbReference type="EMBL" id="KV453842">
    <property type="protein sequence ID" value="ODV90932.1"/>
    <property type="molecule type" value="Genomic_DNA"/>
</dbReference>
<dbReference type="FunFam" id="1.20.1740.10:FF:000006">
    <property type="entry name" value="General amino acid permease"/>
    <property type="match status" value="1"/>
</dbReference>
<dbReference type="GO" id="GO:0015171">
    <property type="term" value="F:amino acid transmembrane transporter activity"/>
    <property type="evidence" value="ECO:0007669"/>
    <property type="project" value="TreeGrafter"/>
</dbReference>
<dbReference type="PIRSF" id="PIRSF006060">
    <property type="entry name" value="AA_transporter"/>
    <property type="match status" value="1"/>
</dbReference>
<gene>
    <name evidence="11" type="ORF">CANCADRAFT_57321</name>
</gene>
<evidence type="ECO:0000256" key="3">
    <source>
        <dbReference type="ARBA" id="ARBA00022448"/>
    </source>
</evidence>
<evidence type="ECO:0000256" key="9">
    <source>
        <dbReference type="SAM" id="Phobius"/>
    </source>
</evidence>
<dbReference type="InterPro" id="IPR050524">
    <property type="entry name" value="APC_YAT"/>
</dbReference>
<dbReference type="Pfam" id="PF00324">
    <property type="entry name" value="AA_permease"/>
    <property type="match status" value="1"/>
</dbReference>
<keyword evidence="5" id="KW-0029">Amino-acid transport</keyword>
<evidence type="ECO:0000256" key="6">
    <source>
        <dbReference type="ARBA" id="ARBA00022989"/>
    </source>
</evidence>
<evidence type="ECO:0000256" key="8">
    <source>
        <dbReference type="SAM" id="MobiDB-lite"/>
    </source>
</evidence>
<feature type="transmembrane region" description="Helical" evidence="9">
    <location>
        <begin position="498"/>
        <end position="520"/>
    </location>
</feature>
<feature type="transmembrane region" description="Helical" evidence="9">
    <location>
        <begin position="422"/>
        <end position="448"/>
    </location>
</feature>
<evidence type="ECO:0000256" key="5">
    <source>
        <dbReference type="ARBA" id="ARBA00022970"/>
    </source>
</evidence>
<feature type="transmembrane region" description="Helical" evidence="9">
    <location>
        <begin position="195"/>
        <end position="216"/>
    </location>
</feature>
<keyword evidence="12" id="KW-1185">Reference proteome</keyword>
<dbReference type="InterPro" id="IPR004840">
    <property type="entry name" value="Amino_acid_permease_CS"/>
</dbReference>
<feature type="transmembrane region" description="Helical" evidence="9">
    <location>
        <begin position="56"/>
        <end position="78"/>
    </location>
</feature>
<dbReference type="GO" id="GO:0016020">
    <property type="term" value="C:membrane"/>
    <property type="evidence" value="ECO:0007669"/>
    <property type="project" value="UniProtKB-SubCell"/>
</dbReference>
<evidence type="ECO:0000259" key="10">
    <source>
        <dbReference type="Pfam" id="PF00324"/>
    </source>
</evidence>
<feature type="transmembrane region" description="Helical" evidence="9">
    <location>
        <begin position="161"/>
        <end position="183"/>
    </location>
</feature>
<feature type="transmembrane region" description="Helical" evidence="9">
    <location>
        <begin position="84"/>
        <end position="109"/>
    </location>
</feature>
<feature type="compositionally biased region" description="Low complexity" evidence="8">
    <location>
        <begin position="12"/>
        <end position="22"/>
    </location>
</feature>
<evidence type="ECO:0000256" key="4">
    <source>
        <dbReference type="ARBA" id="ARBA00022692"/>
    </source>
</evidence>
<feature type="transmembrane region" description="Helical" evidence="9">
    <location>
        <begin position="393"/>
        <end position="410"/>
    </location>
</feature>
<feature type="transmembrane region" description="Helical" evidence="9">
    <location>
        <begin position="250"/>
        <end position="271"/>
    </location>
</feature>
<reference evidence="12" key="1">
    <citation type="submission" date="2016-02" db="EMBL/GenBank/DDBJ databases">
        <title>Comparative genomics of biotechnologically important yeasts.</title>
        <authorList>
            <consortium name="DOE Joint Genome Institute"/>
            <person name="Riley R."/>
            <person name="Haridas S."/>
            <person name="Wolfe K.H."/>
            <person name="Lopes M.R."/>
            <person name="Hittinger C.T."/>
            <person name="Goker M."/>
            <person name="Salamov A."/>
            <person name="Wisecaver J."/>
            <person name="Long T.M."/>
            <person name="Aerts A.L."/>
            <person name="Barry K."/>
            <person name="Choi C."/>
            <person name="Clum A."/>
            <person name="Coughlan A.Y."/>
            <person name="Deshpande S."/>
            <person name="Douglass A.P."/>
            <person name="Hanson S.J."/>
            <person name="Klenk H.-P."/>
            <person name="Labutti K."/>
            <person name="Lapidus A."/>
            <person name="Lindquist E."/>
            <person name="Lipzen A."/>
            <person name="Meier-Kolthoff J.P."/>
            <person name="Ohm R.A."/>
            <person name="Otillar R.P."/>
            <person name="Pangilinan J."/>
            <person name="Peng Y."/>
            <person name="Rokas A."/>
            <person name="Rosa C.A."/>
            <person name="Scheuner C."/>
            <person name="Sibirny A.A."/>
            <person name="Slot J.C."/>
            <person name="Stielow J.B."/>
            <person name="Sun H."/>
            <person name="Kurtzman C.P."/>
            <person name="Blackwell M."/>
            <person name="Jeffries T.W."/>
            <person name="Grigoriev I.V."/>
        </authorList>
    </citation>
    <scope>NUCLEOTIDE SEQUENCE [LARGE SCALE GENOMIC DNA]</scope>
    <source>
        <strain evidence="12">NRRL Y-17796</strain>
    </source>
</reference>
<dbReference type="PANTHER" id="PTHR43341:SF9">
    <property type="entry name" value="DICARBOXYLIC AMINO ACID PERMEASE"/>
    <property type="match status" value="1"/>
</dbReference>
<keyword evidence="3" id="KW-0813">Transport</keyword>
<feature type="transmembrane region" description="Helical" evidence="9">
    <location>
        <begin position="121"/>
        <end position="141"/>
    </location>
</feature>
<dbReference type="GO" id="GO:0005310">
    <property type="term" value="F:dicarboxylic acid transmembrane transporter activity"/>
    <property type="evidence" value="ECO:0007669"/>
    <property type="project" value="EnsemblFungi"/>
</dbReference>
<evidence type="ECO:0000313" key="12">
    <source>
        <dbReference type="Proteomes" id="UP000095023"/>
    </source>
</evidence>
<evidence type="ECO:0000256" key="1">
    <source>
        <dbReference type="ARBA" id="ARBA00004141"/>
    </source>
</evidence>
<comment type="subcellular location">
    <subcellularLocation>
        <location evidence="1">Membrane</location>
        <topology evidence="1">Multi-pass membrane protein</topology>
    </subcellularLocation>
</comment>
<evidence type="ECO:0000313" key="11">
    <source>
        <dbReference type="EMBL" id="ODV90932.1"/>
    </source>
</evidence>
<dbReference type="InterPro" id="IPR004841">
    <property type="entry name" value="AA-permease/SLC12A_dom"/>
</dbReference>
<feature type="domain" description="Amino acid permease/ SLC12A" evidence="10">
    <location>
        <begin position="53"/>
        <end position="528"/>
    </location>
</feature>
<keyword evidence="4 9" id="KW-0812">Transmembrane</keyword>
<comment type="similarity">
    <text evidence="2">Belongs to the amino acid-polyamine-organocation (APC) superfamily. YAT (TC 2.A.3.10) family.</text>
</comment>
<dbReference type="PANTHER" id="PTHR43341">
    <property type="entry name" value="AMINO ACID PERMEASE"/>
    <property type="match status" value="1"/>
</dbReference>
<dbReference type="OrthoDB" id="3900342at2759"/>
<feature type="transmembrane region" description="Helical" evidence="9">
    <location>
        <begin position="292"/>
        <end position="313"/>
    </location>
</feature>
<keyword evidence="6 9" id="KW-1133">Transmembrane helix</keyword>
<dbReference type="PROSITE" id="PS00218">
    <property type="entry name" value="AMINO_ACID_PERMEASE_1"/>
    <property type="match status" value="1"/>
</dbReference>
<accession>A0A1E4TGN2</accession>
<dbReference type="AlphaFoldDB" id="A0A1E4TGN2"/>
<dbReference type="Gene3D" id="1.20.1740.10">
    <property type="entry name" value="Amino acid/polyamine transporter I"/>
    <property type="match status" value="1"/>
</dbReference>
<protein>
    <recommendedName>
        <fullName evidence="10">Amino acid permease/ SLC12A domain-containing protein</fullName>
    </recommendedName>
</protein>
<feature type="transmembrane region" description="Helical" evidence="9">
    <location>
        <begin position="469"/>
        <end position="492"/>
    </location>
</feature>
<keyword evidence="7 9" id="KW-0472">Membrane</keyword>
<dbReference type="Proteomes" id="UP000095023">
    <property type="component" value="Unassembled WGS sequence"/>
</dbReference>